<evidence type="ECO:0000256" key="4">
    <source>
        <dbReference type="ARBA" id="ARBA00023098"/>
    </source>
</evidence>
<sequence length="220" mass="25430">GQHISLTHQIQQFSDTYQQFVLSLGEDVAIDLISSSVLYVSIGINDYIHYYLRNNLYNTNVRRFVVMGLPPIGCAPYYLQRYKSNNGECVEEINDMIMEFNFFMRYMTDELLHELPDAGIIFCDVFQGSMDIIRNHKSYGFESTANACCGLGKYNGWMMCMSPQMACRNASDHIWWDQFHPTDAVNAILADNVWSSRHTEMCYPMNLEKMVFSQSLNNLV</sequence>
<dbReference type="Proteomes" id="UP000593575">
    <property type="component" value="Unassembled WGS sequence"/>
</dbReference>
<dbReference type="GO" id="GO:0016042">
    <property type="term" value="P:lipid catabolic process"/>
    <property type="evidence" value="ECO:0007669"/>
    <property type="project" value="UniProtKB-KW"/>
</dbReference>
<dbReference type="InterPro" id="IPR001087">
    <property type="entry name" value="GDSL"/>
</dbReference>
<evidence type="ECO:0000256" key="2">
    <source>
        <dbReference type="ARBA" id="ARBA00022801"/>
    </source>
</evidence>
<organism evidence="5 6">
    <name type="scientific">Gossypium armourianum</name>
    <dbReference type="NCBI Taxonomy" id="34283"/>
    <lineage>
        <taxon>Eukaryota</taxon>
        <taxon>Viridiplantae</taxon>
        <taxon>Streptophyta</taxon>
        <taxon>Embryophyta</taxon>
        <taxon>Tracheophyta</taxon>
        <taxon>Spermatophyta</taxon>
        <taxon>Magnoliopsida</taxon>
        <taxon>eudicotyledons</taxon>
        <taxon>Gunneridae</taxon>
        <taxon>Pentapetalae</taxon>
        <taxon>rosids</taxon>
        <taxon>malvids</taxon>
        <taxon>Malvales</taxon>
        <taxon>Malvaceae</taxon>
        <taxon>Malvoideae</taxon>
        <taxon>Gossypium</taxon>
    </lineage>
</organism>
<name>A0A7J9J906_9ROSI</name>
<dbReference type="PANTHER" id="PTHR45648">
    <property type="entry name" value="GDSL LIPASE/ACYLHYDROLASE FAMILY PROTEIN (AFU_ORTHOLOGUE AFUA_4G14700)"/>
    <property type="match status" value="1"/>
</dbReference>
<keyword evidence="6" id="KW-1185">Reference proteome</keyword>
<dbReference type="InterPro" id="IPR051058">
    <property type="entry name" value="GDSL_Est/Lipase"/>
</dbReference>
<evidence type="ECO:0000256" key="1">
    <source>
        <dbReference type="ARBA" id="ARBA00008668"/>
    </source>
</evidence>
<dbReference type="PANTHER" id="PTHR45648:SF13">
    <property type="entry name" value="OS02G0290900 PROTEIN"/>
    <property type="match status" value="1"/>
</dbReference>
<comment type="similarity">
    <text evidence="1">Belongs to the 'GDSL' lipolytic enzyme family.</text>
</comment>
<dbReference type="Pfam" id="PF00657">
    <property type="entry name" value="Lipase_GDSL"/>
    <property type="match status" value="1"/>
</dbReference>
<keyword evidence="3" id="KW-0442">Lipid degradation</keyword>
<evidence type="ECO:0000313" key="6">
    <source>
        <dbReference type="Proteomes" id="UP000593575"/>
    </source>
</evidence>
<accession>A0A7J9J906</accession>
<dbReference type="AlphaFoldDB" id="A0A7J9J906"/>
<feature type="non-terminal residue" evidence="5">
    <location>
        <position position="220"/>
    </location>
</feature>
<protein>
    <submittedName>
        <fullName evidence="5">Uncharacterized protein</fullName>
    </submittedName>
</protein>
<evidence type="ECO:0000256" key="3">
    <source>
        <dbReference type="ARBA" id="ARBA00022963"/>
    </source>
</evidence>
<evidence type="ECO:0000313" key="5">
    <source>
        <dbReference type="EMBL" id="MBA0830593.1"/>
    </source>
</evidence>
<reference evidence="5 6" key="1">
    <citation type="journal article" date="2019" name="Genome Biol. Evol.">
        <title>Insights into the evolution of the New World diploid cottons (Gossypium, subgenus Houzingenia) based on genome sequencing.</title>
        <authorList>
            <person name="Grover C.E."/>
            <person name="Arick M.A. 2nd"/>
            <person name="Thrash A."/>
            <person name="Conover J.L."/>
            <person name="Sanders W.S."/>
            <person name="Peterson D.G."/>
            <person name="Frelichowski J.E."/>
            <person name="Scheffler J.A."/>
            <person name="Scheffler B.E."/>
            <person name="Wendel J.F."/>
        </authorList>
    </citation>
    <scope>NUCLEOTIDE SEQUENCE [LARGE SCALE GENOMIC DNA]</scope>
    <source>
        <strain evidence="5">6</strain>
        <tissue evidence="5">Leaf</tissue>
    </source>
</reference>
<dbReference type="EMBL" id="JABFAE010000006">
    <property type="protein sequence ID" value="MBA0830593.1"/>
    <property type="molecule type" value="Genomic_DNA"/>
</dbReference>
<gene>
    <name evidence="5" type="ORF">Goarm_015115</name>
</gene>
<proteinExistence type="inferred from homology"/>
<keyword evidence="4" id="KW-0443">Lipid metabolism</keyword>
<keyword evidence="2" id="KW-0378">Hydrolase</keyword>
<dbReference type="SUPFAM" id="SSF52266">
    <property type="entry name" value="SGNH hydrolase"/>
    <property type="match status" value="1"/>
</dbReference>
<dbReference type="InterPro" id="IPR036514">
    <property type="entry name" value="SGNH_hydro_sf"/>
</dbReference>
<comment type="caution">
    <text evidence="5">The sequence shown here is derived from an EMBL/GenBank/DDBJ whole genome shotgun (WGS) entry which is preliminary data.</text>
</comment>
<dbReference type="GO" id="GO:0016788">
    <property type="term" value="F:hydrolase activity, acting on ester bonds"/>
    <property type="evidence" value="ECO:0007669"/>
    <property type="project" value="InterPro"/>
</dbReference>
<dbReference type="Gene3D" id="3.40.50.1110">
    <property type="entry name" value="SGNH hydrolase"/>
    <property type="match status" value="1"/>
</dbReference>